<feature type="coiled-coil region" evidence="1">
    <location>
        <begin position="1405"/>
        <end position="1471"/>
    </location>
</feature>
<dbReference type="EMBL" id="CAJNDS010001957">
    <property type="protein sequence ID" value="CAE7292056.1"/>
    <property type="molecule type" value="Genomic_DNA"/>
</dbReference>
<dbReference type="Proteomes" id="UP000604046">
    <property type="component" value="Unassembled WGS sequence"/>
</dbReference>
<feature type="coiled-coil region" evidence="1">
    <location>
        <begin position="554"/>
        <end position="588"/>
    </location>
</feature>
<feature type="compositionally biased region" description="Basic residues" evidence="2">
    <location>
        <begin position="752"/>
        <end position="763"/>
    </location>
</feature>
<sequence length="1489" mass="165603">MRRIVCRLRNVKGAKQRLLHAPPPQKRRRRWWPKPGKPTGEPRSSPRRRGLCGTGAAPHKNRRRREAAELALAQRRARIEAASSRATASDAEIVKLRQMLQHRQADLVRAELQADMAARRASELLQQSELELPSSTSRSPRTPEPPAANLSLPSGKRASAGPDLSARVSADLENILEAVKQHELNMAAVKSELVSEAAMSLQGKGDAAAVDEMLVLTRLRSRRDEHEEQVRVLEATCRTDRARRHRADENILRDLFLLEEAASEFRTSLASLESSERVKATARGNEQARTLQLQEAVEDRAEVREELAVARCLIEAQAKDAPHLLAELCGRRETLRAKDAVQQARLGFLTAAAGEASRAATKANLLALLPRRMPVAPKNEVDMVAIEHQTGQLREEVAALQKQVAEKGDAHAWQQEMLEIRSHHERLLSERAEEKDAACGTCGTRLPAALAKTLRQLRGDAVHSPAARPSVKQTRKANDSVAKVAGSLLQLLAETQHRAVCNSVAAEGYRKTAQANAARGTSMWHFPRVVASQMEQARDRSRIEEASCLETHERARLEAAAGELFSELEETREQCEQLEAQRMAAVATLRAREAAAADEACAGTLEPSWRDEAVEEAWRRAREAGRVPTADGDAEDVLRAAQVLRLLGLQLVHWEVSEGIKSAQLRADGLELANAALARVVVQVPGQPHSMSTPRVLEAFWTSKRTELAEAEQRQREASRLQAEVQTFHTELARAQRSEAEAASELAAAAGSKRRSLAGRKPPKPPETHDPKLLAGMLDVMSQVMEMCSGMLPAREPAATGSKAMAAVLREVKDLGGFCQMLQQQVPSQRQSLSSAVSLHDSSQMEGGQRDATSRRMEALLELQHELQLQYKSAADAVLVLRQDVSQRSRLEEELQSELRSKEQAILAAEESAADMVTLPLPHVLEVTPEAAQLKELCRLERRCVEDAATKVDLARRKFEEQRALATSAAARAAEEVAKAEGGCHQLRLAKEAGGRADADLAKAQQQRQHREEAKAEELAASEWALKAEEEQRMKENLKQNEEKLKEEVQEAERLRHETLRVESANWELQKRLSPSLKRIDELRHRRATLETETRGVGAYPERAVKATQERVLQVQGRISDIFGQLEQTGAEEQQHKAESLVYASEAAAAAKLGADAAQREAAAELRLEAVQAKEQWQEIAHRDEHHAWRTQVQELEEQQWRSRRAREAAEASQLEVNAAIRCDAARQKVVELREELEDAESHCAAQHGSTAPRQREQVLLTELAAIRSQETTLLEEMEALRQEADADAEPVSPVNPVGRLSLTTTHKPTSSAATARELQRLHAQLRRAREQKEVLKQEVAAGEREEDLLRKELEEVEQHLRLSRDDAERKRAFIATLQNHCVGEASTEHLEAQAKRQAELSSSLAKARQSLASKETRLKALRAEAAEAKRRRETRRDAAAADARRCAADLARTKALRSELRRKERALQELWAQSEVMESRLEESYSAG</sequence>
<evidence type="ECO:0000256" key="2">
    <source>
        <dbReference type="SAM" id="MobiDB-lite"/>
    </source>
</evidence>
<proteinExistence type="predicted"/>
<name>A0A812N3I4_9DINO</name>
<dbReference type="OrthoDB" id="441081at2759"/>
<feature type="region of interest" description="Disordered" evidence="2">
    <location>
        <begin position="998"/>
        <end position="1019"/>
    </location>
</feature>
<feature type="compositionally biased region" description="Polar residues" evidence="2">
    <location>
        <begin position="1302"/>
        <end position="1312"/>
    </location>
</feature>
<feature type="compositionally biased region" description="Low complexity" evidence="2">
    <location>
        <begin position="129"/>
        <end position="140"/>
    </location>
</feature>
<feature type="coiled-coil region" evidence="1">
    <location>
        <begin position="1312"/>
        <end position="1371"/>
    </location>
</feature>
<comment type="caution">
    <text evidence="3">The sequence shown here is derived from an EMBL/GenBank/DDBJ whole genome shotgun (WGS) entry which is preliminary data.</text>
</comment>
<feature type="coiled-coil region" evidence="1">
    <location>
        <begin position="1223"/>
        <end position="1284"/>
    </location>
</feature>
<keyword evidence="4" id="KW-1185">Reference proteome</keyword>
<keyword evidence="1" id="KW-0175">Coiled coil</keyword>
<feature type="compositionally biased region" description="Low complexity" evidence="2">
    <location>
        <begin position="741"/>
        <end position="750"/>
    </location>
</feature>
<feature type="region of interest" description="Disordered" evidence="2">
    <location>
        <begin position="1284"/>
        <end position="1312"/>
    </location>
</feature>
<accession>A0A812N3I4</accession>
<evidence type="ECO:0000313" key="3">
    <source>
        <dbReference type="EMBL" id="CAE7292056.1"/>
    </source>
</evidence>
<gene>
    <name evidence="3" type="ORF">SNAT2548_LOCUS15396</name>
</gene>
<organism evidence="3 4">
    <name type="scientific">Symbiodinium natans</name>
    <dbReference type="NCBI Taxonomy" id="878477"/>
    <lineage>
        <taxon>Eukaryota</taxon>
        <taxon>Sar</taxon>
        <taxon>Alveolata</taxon>
        <taxon>Dinophyceae</taxon>
        <taxon>Suessiales</taxon>
        <taxon>Symbiodiniaceae</taxon>
        <taxon>Symbiodinium</taxon>
    </lineage>
</organism>
<feature type="region of interest" description="Disordered" evidence="2">
    <location>
        <begin position="129"/>
        <end position="164"/>
    </location>
</feature>
<feature type="coiled-coil region" evidence="1">
    <location>
        <begin position="1021"/>
        <end position="1062"/>
    </location>
</feature>
<feature type="region of interest" description="Disordered" evidence="2">
    <location>
        <begin position="15"/>
        <end position="65"/>
    </location>
</feature>
<feature type="compositionally biased region" description="Basic and acidic residues" evidence="2">
    <location>
        <begin position="1009"/>
        <end position="1018"/>
    </location>
</feature>
<evidence type="ECO:0000313" key="4">
    <source>
        <dbReference type="Proteomes" id="UP000604046"/>
    </source>
</evidence>
<feature type="region of interest" description="Disordered" evidence="2">
    <location>
        <begin position="735"/>
        <end position="772"/>
    </location>
</feature>
<protein>
    <submittedName>
        <fullName evidence="3">Uncharacterized protein</fullName>
    </submittedName>
</protein>
<evidence type="ECO:0000256" key="1">
    <source>
        <dbReference type="SAM" id="Coils"/>
    </source>
</evidence>
<reference evidence="3" key="1">
    <citation type="submission" date="2021-02" db="EMBL/GenBank/DDBJ databases">
        <authorList>
            <person name="Dougan E. K."/>
            <person name="Rhodes N."/>
            <person name="Thang M."/>
            <person name="Chan C."/>
        </authorList>
    </citation>
    <scope>NUCLEOTIDE SEQUENCE</scope>
</reference>